<gene>
    <name evidence="13" type="ORF">GCM10022197_30450</name>
</gene>
<accession>A0ABP6XU17</accession>
<feature type="domain" description="Alpha-D-phosphohexomutase alpha/beta/alpha" evidence="12">
    <location>
        <begin position="333"/>
        <end position="442"/>
    </location>
</feature>
<feature type="domain" description="Alpha-D-phosphohexomutase alpha/beta/alpha" evidence="11">
    <location>
        <begin position="222"/>
        <end position="321"/>
    </location>
</feature>
<protein>
    <submittedName>
        <fullName evidence="13">Phospho-sugar mutase</fullName>
    </submittedName>
</protein>
<sequence>MPSLSASVRQAVGAWVTQDPDPQTRAETERLVAAADGTDPQEAAAAQAELTDAFSGRLAFGTAGLRGRLGPGPNRMNRVVVTQAAAGLAAYLRDQVELRQEYGAKVLVGHDARHGSARFARDTGEVLAAAGFEVLVTDGPVPTPVVAFGIRHLGCVAGVVVTASHNPAQDNGYKVYLGDGSQIVPPADAEIAARIDEVARHPLGHVPRSDAYEPAGPHLLDAYAARAASLVPADAPRELRWAYTPMHGVGGDLVLDLVARAGFPAPAVVAEQAEPDPDFPTVAFPNPEEPGAIDLALALGEQVDADVVVANDPDADRCAVAARFPGGWRMLTGDELGVLLGEDALRRGTVGTYACSVVSSTQLATVAAAYGQPSTTTLTGFKWIGRVPGLAFGYEEAIGYCVDPEAVRDKDGMTALVRVLALTAALKAAGTTVADRLDEIATTYGVVLTGQLSVRVDDLDEITAAMARLRAQPPATLAGEPVEFTDLSGGLGDLPPTDAVRLEGPTVRVVVRPSGTEPKLKAYLEARVPLEQTGGLADDRARAAETLARVRQDTAEALGLS</sequence>
<dbReference type="Pfam" id="PF02878">
    <property type="entry name" value="PGM_PMM_I"/>
    <property type="match status" value="1"/>
</dbReference>
<dbReference type="EMBL" id="BAAAYR010000004">
    <property type="protein sequence ID" value="GAA3571787.1"/>
    <property type="molecule type" value="Genomic_DNA"/>
</dbReference>
<dbReference type="InterPro" id="IPR005846">
    <property type="entry name" value="A-D-PHexomutase_a/b/a-III"/>
</dbReference>
<dbReference type="InterPro" id="IPR005845">
    <property type="entry name" value="A-D-PHexomutase_a/b/a-II"/>
</dbReference>
<dbReference type="PRINTS" id="PR00509">
    <property type="entry name" value="PGMPMM"/>
</dbReference>
<evidence type="ECO:0000259" key="10">
    <source>
        <dbReference type="Pfam" id="PF02878"/>
    </source>
</evidence>
<dbReference type="PANTHER" id="PTHR45745">
    <property type="entry name" value="PHOSPHOMANNOMUTASE 45A"/>
    <property type="match status" value="1"/>
</dbReference>
<dbReference type="PANTHER" id="PTHR45745:SF1">
    <property type="entry name" value="PHOSPHOGLUCOMUTASE 2B-RELATED"/>
    <property type="match status" value="1"/>
</dbReference>
<dbReference type="RefSeq" id="WP_204913468.1">
    <property type="nucleotide sequence ID" value="NZ_BAAAYR010000004.1"/>
</dbReference>
<dbReference type="CDD" id="cd05799">
    <property type="entry name" value="PGM2"/>
    <property type="match status" value="1"/>
</dbReference>
<comment type="similarity">
    <text evidence="2 7">Belongs to the phosphohexose mutase family.</text>
</comment>
<dbReference type="InterPro" id="IPR016066">
    <property type="entry name" value="A-D-PHexomutase_CS"/>
</dbReference>
<dbReference type="Proteomes" id="UP001500767">
    <property type="component" value="Unassembled WGS sequence"/>
</dbReference>
<dbReference type="InterPro" id="IPR005844">
    <property type="entry name" value="A-D-PHexomutase_a/b/a-I"/>
</dbReference>
<proteinExistence type="inferred from homology"/>
<evidence type="ECO:0000256" key="4">
    <source>
        <dbReference type="ARBA" id="ARBA00022723"/>
    </source>
</evidence>
<keyword evidence="3" id="KW-0597">Phosphoprotein</keyword>
<evidence type="ECO:0000256" key="5">
    <source>
        <dbReference type="ARBA" id="ARBA00022842"/>
    </source>
</evidence>
<evidence type="ECO:0000256" key="8">
    <source>
        <dbReference type="SAM" id="MobiDB-lite"/>
    </source>
</evidence>
<organism evidence="13 14">
    <name type="scientific">Microlunatus spumicola</name>
    <dbReference type="NCBI Taxonomy" id="81499"/>
    <lineage>
        <taxon>Bacteria</taxon>
        <taxon>Bacillati</taxon>
        <taxon>Actinomycetota</taxon>
        <taxon>Actinomycetes</taxon>
        <taxon>Propionibacteriales</taxon>
        <taxon>Propionibacteriaceae</taxon>
        <taxon>Microlunatus</taxon>
    </lineage>
</organism>
<dbReference type="Gene3D" id="3.30.310.50">
    <property type="entry name" value="Alpha-D-phosphohexomutase, C-terminal domain"/>
    <property type="match status" value="1"/>
</dbReference>
<dbReference type="Pfam" id="PF00408">
    <property type="entry name" value="PGM_PMM_IV"/>
    <property type="match status" value="1"/>
</dbReference>
<keyword evidence="4 7" id="KW-0479">Metal-binding</keyword>
<comment type="caution">
    <text evidence="13">The sequence shown here is derived from an EMBL/GenBank/DDBJ whole genome shotgun (WGS) entry which is preliminary data.</text>
</comment>
<evidence type="ECO:0000256" key="7">
    <source>
        <dbReference type="RuleBase" id="RU004326"/>
    </source>
</evidence>
<name>A0ABP6XU17_9ACTN</name>
<evidence type="ECO:0000313" key="13">
    <source>
        <dbReference type="EMBL" id="GAA3571787.1"/>
    </source>
</evidence>
<dbReference type="Pfam" id="PF02880">
    <property type="entry name" value="PGM_PMM_III"/>
    <property type="match status" value="1"/>
</dbReference>
<feature type="domain" description="Alpha-D-phosphohexomutase C-terminal" evidence="9">
    <location>
        <begin position="454"/>
        <end position="542"/>
    </location>
</feature>
<dbReference type="Pfam" id="PF02879">
    <property type="entry name" value="PGM_PMM_II"/>
    <property type="match status" value="1"/>
</dbReference>
<dbReference type="PROSITE" id="PS00710">
    <property type="entry name" value="PGM_PMM"/>
    <property type="match status" value="1"/>
</dbReference>
<evidence type="ECO:0000313" key="14">
    <source>
        <dbReference type="Proteomes" id="UP001500767"/>
    </source>
</evidence>
<feature type="region of interest" description="Disordered" evidence="8">
    <location>
        <begin position="1"/>
        <end position="24"/>
    </location>
</feature>
<evidence type="ECO:0000259" key="12">
    <source>
        <dbReference type="Pfam" id="PF02880"/>
    </source>
</evidence>
<feature type="domain" description="Alpha-D-phosphohexomutase alpha/beta/alpha" evidence="10">
    <location>
        <begin position="58"/>
        <end position="198"/>
    </location>
</feature>
<evidence type="ECO:0000256" key="1">
    <source>
        <dbReference type="ARBA" id="ARBA00001946"/>
    </source>
</evidence>
<dbReference type="SUPFAM" id="SSF55957">
    <property type="entry name" value="Phosphoglucomutase, C-terminal domain"/>
    <property type="match status" value="1"/>
</dbReference>
<evidence type="ECO:0000256" key="6">
    <source>
        <dbReference type="ARBA" id="ARBA00023235"/>
    </source>
</evidence>
<dbReference type="InterPro" id="IPR005841">
    <property type="entry name" value="Alpha-D-phosphohexomutase_SF"/>
</dbReference>
<keyword evidence="5 7" id="KW-0460">Magnesium</keyword>
<dbReference type="InterPro" id="IPR016055">
    <property type="entry name" value="A-D-PHexomutase_a/b/a-I/II/III"/>
</dbReference>
<dbReference type="SUPFAM" id="SSF53738">
    <property type="entry name" value="Phosphoglucomutase, first 3 domains"/>
    <property type="match status" value="3"/>
</dbReference>
<keyword evidence="6" id="KW-0413">Isomerase</keyword>
<evidence type="ECO:0000259" key="11">
    <source>
        <dbReference type="Pfam" id="PF02879"/>
    </source>
</evidence>
<evidence type="ECO:0000256" key="3">
    <source>
        <dbReference type="ARBA" id="ARBA00022553"/>
    </source>
</evidence>
<dbReference type="Gene3D" id="3.40.120.10">
    <property type="entry name" value="Alpha-D-Glucose-1,6-Bisphosphate, subunit A, domain 3"/>
    <property type="match status" value="3"/>
</dbReference>
<dbReference type="InterPro" id="IPR005843">
    <property type="entry name" value="A-D-PHexomutase_C"/>
</dbReference>
<evidence type="ECO:0000256" key="2">
    <source>
        <dbReference type="ARBA" id="ARBA00010231"/>
    </source>
</evidence>
<evidence type="ECO:0000259" key="9">
    <source>
        <dbReference type="Pfam" id="PF00408"/>
    </source>
</evidence>
<dbReference type="InterPro" id="IPR036900">
    <property type="entry name" value="A-D-PHexomutase_C_sf"/>
</dbReference>
<comment type="cofactor">
    <cofactor evidence="1">
        <name>Mg(2+)</name>
        <dbReference type="ChEBI" id="CHEBI:18420"/>
    </cofactor>
</comment>
<keyword evidence="14" id="KW-1185">Reference proteome</keyword>
<reference evidence="14" key="1">
    <citation type="journal article" date="2019" name="Int. J. Syst. Evol. Microbiol.">
        <title>The Global Catalogue of Microorganisms (GCM) 10K type strain sequencing project: providing services to taxonomists for standard genome sequencing and annotation.</title>
        <authorList>
            <consortium name="The Broad Institute Genomics Platform"/>
            <consortium name="The Broad Institute Genome Sequencing Center for Infectious Disease"/>
            <person name="Wu L."/>
            <person name="Ma J."/>
        </authorList>
    </citation>
    <scope>NUCLEOTIDE SEQUENCE [LARGE SCALE GENOMIC DNA]</scope>
    <source>
        <strain evidence="14">JCM 16540</strain>
    </source>
</reference>